<dbReference type="PANTHER" id="PTHR10681">
    <property type="entry name" value="THIOREDOXIN PEROXIDASE"/>
    <property type="match status" value="1"/>
</dbReference>
<name>A0A650CLI6_9CREN</name>
<dbReference type="EMBL" id="CP045483">
    <property type="protein sequence ID" value="QGR18751.1"/>
    <property type="molecule type" value="Genomic_DNA"/>
</dbReference>
<dbReference type="GO" id="GO:0006979">
    <property type="term" value="P:response to oxidative stress"/>
    <property type="evidence" value="ECO:0007669"/>
    <property type="project" value="TreeGrafter"/>
</dbReference>
<keyword evidence="4 8" id="KW-0049">Antioxidant</keyword>
<evidence type="ECO:0000256" key="4">
    <source>
        <dbReference type="ARBA" id="ARBA00022862"/>
    </source>
</evidence>
<dbReference type="CDD" id="cd03016">
    <property type="entry name" value="PRX_1cys"/>
    <property type="match status" value="1"/>
</dbReference>
<dbReference type="Pfam" id="PF00578">
    <property type="entry name" value="AhpC-TSA"/>
    <property type="match status" value="1"/>
</dbReference>
<dbReference type="GO" id="GO:0008379">
    <property type="term" value="F:thioredoxin peroxidase activity"/>
    <property type="evidence" value="ECO:0007669"/>
    <property type="project" value="TreeGrafter"/>
</dbReference>
<dbReference type="GO" id="GO:0045454">
    <property type="term" value="P:cell redox homeostasis"/>
    <property type="evidence" value="ECO:0007669"/>
    <property type="project" value="TreeGrafter"/>
</dbReference>
<dbReference type="Pfam" id="PF10417">
    <property type="entry name" value="1-cysPrx_C"/>
    <property type="match status" value="1"/>
</dbReference>
<organism evidence="11 12">
    <name type="scientific">Stygiolobus azoricus</name>
    <dbReference type="NCBI Taxonomy" id="41675"/>
    <lineage>
        <taxon>Archaea</taxon>
        <taxon>Thermoproteota</taxon>
        <taxon>Thermoprotei</taxon>
        <taxon>Sulfolobales</taxon>
        <taxon>Sulfolobaceae</taxon>
        <taxon>Stygiolobus</taxon>
    </lineage>
</organism>
<dbReference type="NCBIfam" id="NF009669">
    <property type="entry name" value="PRK13190.1"/>
    <property type="match status" value="1"/>
</dbReference>
<evidence type="ECO:0000256" key="2">
    <source>
        <dbReference type="ARBA" id="ARBA00022490"/>
    </source>
</evidence>
<keyword evidence="2 8" id="KW-0963">Cytoplasm</keyword>
<dbReference type="GO" id="GO:0042744">
    <property type="term" value="P:hydrogen peroxide catabolic process"/>
    <property type="evidence" value="ECO:0007669"/>
    <property type="project" value="TreeGrafter"/>
</dbReference>
<reference evidence="11 12" key="1">
    <citation type="submission" date="2019-10" db="EMBL/GenBank/DDBJ databases">
        <title>Genome Sequences from Six Type Strain Members of the Archaeal Family Sulfolobaceae: Acidianus ambivalens, Acidianus infernus, Metallosphaera prunae, Stygiolobus azoricus, Sulfolobus metallicus, and Sulfurisphaera ohwakuensis.</title>
        <authorList>
            <person name="Counts J.A."/>
            <person name="Kelly R.M."/>
        </authorList>
    </citation>
    <scope>NUCLEOTIDE SEQUENCE [LARGE SCALE GENOMIC DNA]</scope>
    <source>
        <strain evidence="11 12">FC6</strain>
    </source>
</reference>
<evidence type="ECO:0000256" key="7">
    <source>
        <dbReference type="ARBA" id="ARBA00025719"/>
    </source>
</evidence>
<accession>A0A650CLI6</accession>
<evidence type="ECO:0000259" key="10">
    <source>
        <dbReference type="PROSITE" id="PS51352"/>
    </source>
</evidence>
<proteinExistence type="inferred from homology"/>
<keyword evidence="12" id="KW-1185">Reference proteome</keyword>
<dbReference type="InterPro" id="IPR000866">
    <property type="entry name" value="AhpC/TSA"/>
</dbReference>
<dbReference type="InterPro" id="IPR013766">
    <property type="entry name" value="Thioredoxin_domain"/>
</dbReference>
<dbReference type="EC" id="1.11.1.24" evidence="8"/>
<dbReference type="Proteomes" id="UP000423396">
    <property type="component" value="Chromosome"/>
</dbReference>
<dbReference type="PANTHER" id="PTHR10681:SF128">
    <property type="entry name" value="THIOREDOXIN-DEPENDENT PEROXIDE REDUCTASE, MITOCHONDRIAL"/>
    <property type="match status" value="1"/>
</dbReference>
<dbReference type="InterPro" id="IPR050217">
    <property type="entry name" value="Peroxiredoxin"/>
</dbReference>
<dbReference type="GO" id="GO:0005829">
    <property type="term" value="C:cytosol"/>
    <property type="evidence" value="ECO:0007669"/>
    <property type="project" value="TreeGrafter"/>
</dbReference>
<evidence type="ECO:0000256" key="3">
    <source>
        <dbReference type="ARBA" id="ARBA00022559"/>
    </source>
</evidence>
<dbReference type="HAMAP" id="MF_00401">
    <property type="entry name" value="Peroxiredoxin"/>
    <property type="match status" value="1"/>
</dbReference>
<comment type="function">
    <text evidence="8">Thiol-specific peroxidase that catalyzes the reduction of hydrogen peroxide and organic hydroperoxides to water and alcohols, respectively. Plays a role in cell protection against oxidative stress by detoxifying peroxides.</text>
</comment>
<evidence type="ECO:0000256" key="8">
    <source>
        <dbReference type="HAMAP-Rule" id="MF_00401"/>
    </source>
</evidence>
<feature type="active site" description="Cysteine sulfenic acid (-SOH) intermediate; for peroxidase activity" evidence="9">
    <location>
        <position position="46"/>
    </location>
</feature>
<dbReference type="PROSITE" id="PS51352">
    <property type="entry name" value="THIOREDOXIN_2"/>
    <property type="match status" value="1"/>
</dbReference>
<sequence length="215" mass="24733">MVKLYQKFPDTQVLTTKGPIDFYKDVFGKGKWLFLFAHPADFTPVCTTEFVAFSQKYEEFKKLGVELIGLSVDSVYSHIQWLMDIEQRYGVKVPFPVIADPDKKFARMLDALDEASGQTIRIVVLASPDGIIRFVAQYPMEYGRNIDELLRITKAAIVNYKAKVVLPANWQPGQDVIVPPPTVFDEAEMRMKLPNAKAWYLFFKKYEELPPDQRV</sequence>
<evidence type="ECO:0000256" key="1">
    <source>
        <dbReference type="ARBA" id="ARBA00009796"/>
    </source>
</evidence>
<comment type="catalytic activity">
    <reaction evidence="8">
        <text>a hydroperoxide + [thioredoxin]-dithiol = an alcohol + [thioredoxin]-disulfide + H2O</text>
        <dbReference type="Rhea" id="RHEA:62620"/>
        <dbReference type="Rhea" id="RHEA-COMP:10698"/>
        <dbReference type="Rhea" id="RHEA-COMP:10700"/>
        <dbReference type="ChEBI" id="CHEBI:15377"/>
        <dbReference type="ChEBI" id="CHEBI:29950"/>
        <dbReference type="ChEBI" id="CHEBI:30879"/>
        <dbReference type="ChEBI" id="CHEBI:35924"/>
        <dbReference type="ChEBI" id="CHEBI:50058"/>
        <dbReference type="EC" id="1.11.1.24"/>
    </reaction>
</comment>
<gene>
    <name evidence="11" type="ORF">D1868_01225</name>
</gene>
<dbReference type="InterPro" id="IPR022915">
    <property type="entry name" value="Peroxiredoxin_TDXH"/>
</dbReference>
<comment type="similarity">
    <text evidence="7 8">Belongs to the peroxiredoxin family. Prx6 subfamily.</text>
</comment>
<comment type="subunit">
    <text evidence="8">Homodecamer. Pentamer of dimers that assemble into a ring structure.</text>
</comment>
<dbReference type="InterPro" id="IPR019479">
    <property type="entry name" value="Peroxiredoxin_C"/>
</dbReference>
<evidence type="ECO:0000313" key="11">
    <source>
        <dbReference type="EMBL" id="QGR18751.1"/>
    </source>
</evidence>
<dbReference type="AlphaFoldDB" id="A0A650CLI6"/>
<comment type="caution">
    <text evidence="8">Lacks conserved residue(s) required for the propagation of feature annotation.</text>
</comment>
<comment type="subcellular location">
    <subcellularLocation>
        <location evidence="8">Cytoplasm</location>
    </subcellularLocation>
</comment>
<keyword evidence="6 8" id="KW-0676">Redox-active center</keyword>
<dbReference type="RefSeq" id="WP_156004972.1">
    <property type="nucleotide sequence ID" value="NZ_CP045483.1"/>
</dbReference>
<dbReference type="SUPFAM" id="SSF52833">
    <property type="entry name" value="Thioredoxin-like"/>
    <property type="match status" value="1"/>
</dbReference>
<dbReference type="OrthoDB" id="6924at2157"/>
<comment type="similarity">
    <text evidence="1">Belongs to the peroxiredoxin family. AhpC/Prx1 subfamily.</text>
</comment>
<keyword evidence="3 8" id="KW-0575">Peroxidase</keyword>
<dbReference type="PIRSF" id="PIRSF000239">
    <property type="entry name" value="AHPC"/>
    <property type="match status" value="1"/>
</dbReference>
<evidence type="ECO:0000256" key="6">
    <source>
        <dbReference type="ARBA" id="ARBA00023284"/>
    </source>
</evidence>
<dbReference type="InterPro" id="IPR024706">
    <property type="entry name" value="Peroxiredoxin_AhpC-typ"/>
</dbReference>
<dbReference type="InterPro" id="IPR045020">
    <property type="entry name" value="PRX_1cys"/>
</dbReference>
<feature type="domain" description="Thioredoxin" evidence="10">
    <location>
        <begin position="2"/>
        <end position="158"/>
    </location>
</feature>
<dbReference type="GeneID" id="42797655"/>
<evidence type="ECO:0000313" key="12">
    <source>
        <dbReference type="Proteomes" id="UP000423396"/>
    </source>
</evidence>
<feature type="binding site" evidence="8">
    <location>
        <position position="121"/>
    </location>
    <ligand>
        <name>substrate</name>
    </ligand>
</feature>
<keyword evidence="5 8" id="KW-0560">Oxidoreductase</keyword>
<dbReference type="NCBIfam" id="NF009668">
    <property type="entry name" value="PRK13189.1"/>
    <property type="match status" value="1"/>
</dbReference>
<comment type="miscellaneous">
    <text evidence="8">The active site is a conserved redox-active cysteine residue, the peroxidatic cysteine (C(P)), which makes the nucleophilic attack on the peroxide substrate. The peroxide oxidizes the C(P)-SH to cysteine sulfenic acid (C(P)-SOH), which then reacts with another cysteine residue, the resolving cysteine (C(R)), to form a disulfide bridge. The disulfide is subsequently reduced by an appropriate electron donor to complete the catalytic cycle. In this 1-Cys peroxiredoxin, no C(R) is present and C(P) instead forms a disulfide with a cysteine from another protein or with a small thiol molecule.</text>
</comment>
<dbReference type="InterPro" id="IPR036249">
    <property type="entry name" value="Thioredoxin-like_sf"/>
</dbReference>
<dbReference type="KEGG" id="sazo:D1868_01225"/>
<dbReference type="Gene3D" id="3.30.1020.10">
    <property type="entry name" value="Antioxidant, Horf6, Chain A, domain2"/>
    <property type="match status" value="1"/>
</dbReference>
<evidence type="ECO:0000256" key="9">
    <source>
        <dbReference type="PIRSR" id="PIRSR000239-1"/>
    </source>
</evidence>
<protein>
    <recommendedName>
        <fullName evidence="8">Peroxiredoxin</fullName>
        <ecNumber evidence="8">1.11.1.24</ecNumber>
    </recommendedName>
    <alternativeName>
        <fullName evidence="8">Thioredoxin-dependent peroxiredoxin</fullName>
    </alternativeName>
</protein>
<dbReference type="Gene3D" id="3.40.30.10">
    <property type="entry name" value="Glutaredoxin"/>
    <property type="match status" value="1"/>
</dbReference>
<feature type="active site" description="Cysteine sulfenic acid (-SOH) intermediate" evidence="8">
    <location>
        <position position="46"/>
    </location>
</feature>
<evidence type="ECO:0000256" key="5">
    <source>
        <dbReference type="ARBA" id="ARBA00023002"/>
    </source>
</evidence>
<dbReference type="GO" id="GO:0033554">
    <property type="term" value="P:cellular response to stress"/>
    <property type="evidence" value="ECO:0007669"/>
    <property type="project" value="TreeGrafter"/>
</dbReference>